<dbReference type="CDD" id="cd00796">
    <property type="entry name" value="INT_Rci_Hp1_C"/>
    <property type="match status" value="1"/>
</dbReference>
<name>Q9L6A5_PASMD</name>
<gene>
    <name evidence="7" type="primary">rci</name>
</gene>
<evidence type="ECO:0000256" key="3">
    <source>
        <dbReference type="ARBA" id="ARBA00023172"/>
    </source>
</evidence>
<evidence type="ECO:0000259" key="5">
    <source>
        <dbReference type="PROSITE" id="PS51898"/>
    </source>
</evidence>
<evidence type="ECO:0000256" key="4">
    <source>
        <dbReference type="PROSITE-ProRule" id="PRU01248"/>
    </source>
</evidence>
<keyword evidence="1" id="KW-0229">DNA integration</keyword>
<dbReference type="Gene3D" id="1.10.443.10">
    <property type="entry name" value="Intergrase catalytic core"/>
    <property type="match status" value="1"/>
</dbReference>
<dbReference type="EMBL" id="AF237934">
    <property type="protein sequence ID" value="AAF68420.1"/>
    <property type="molecule type" value="Genomic_DNA"/>
</dbReference>
<dbReference type="Pfam" id="PF00589">
    <property type="entry name" value="Phage_integrase"/>
    <property type="match status" value="1"/>
</dbReference>
<dbReference type="InterPro" id="IPR050090">
    <property type="entry name" value="Tyrosine_recombinase_XerCD"/>
</dbReference>
<keyword evidence="3" id="KW-0233">DNA recombination</keyword>
<dbReference type="InterPro" id="IPR011010">
    <property type="entry name" value="DNA_brk_join_enz"/>
</dbReference>
<evidence type="ECO:0000256" key="2">
    <source>
        <dbReference type="ARBA" id="ARBA00023125"/>
    </source>
</evidence>
<dbReference type="InterPro" id="IPR044068">
    <property type="entry name" value="CB"/>
</dbReference>
<dbReference type="PROSITE" id="PS51898">
    <property type="entry name" value="TYR_RECOMBINASE"/>
    <property type="match status" value="1"/>
</dbReference>
<dbReference type="InterPro" id="IPR002104">
    <property type="entry name" value="Integrase_catalytic"/>
</dbReference>
<dbReference type="RefSeq" id="WP_139617332.1">
    <property type="nucleotide sequence ID" value="NZ_AP025519.1"/>
</dbReference>
<organism evidence="7">
    <name type="scientific">Pasteurella multocida</name>
    <dbReference type="NCBI Taxonomy" id="747"/>
    <lineage>
        <taxon>Bacteria</taxon>
        <taxon>Pseudomonadati</taxon>
        <taxon>Pseudomonadota</taxon>
        <taxon>Gammaproteobacteria</taxon>
        <taxon>Pasteurellales</taxon>
        <taxon>Pasteurellaceae</taxon>
        <taxon>Pasteurella</taxon>
    </lineage>
</organism>
<dbReference type="Gene3D" id="1.10.150.130">
    <property type="match status" value="1"/>
</dbReference>
<dbReference type="GO" id="GO:0003677">
    <property type="term" value="F:DNA binding"/>
    <property type="evidence" value="ECO:0007669"/>
    <property type="project" value="UniProtKB-UniRule"/>
</dbReference>
<keyword evidence="2 4" id="KW-0238">DNA-binding</keyword>
<dbReference type="GO" id="GO:0015074">
    <property type="term" value="P:DNA integration"/>
    <property type="evidence" value="ECO:0007669"/>
    <property type="project" value="UniProtKB-KW"/>
</dbReference>
<dbReference type="SUPFAM" id="SSF56349">
    <property type="entry name" value="DNA breaking-rejoining enzymes"/>
    <property type="match status" value="1"/>
</dbReference>
<proteinExistence type="predicted"/>
<evidence type="ECO:0000256" key="1">
    <source>
        <dbReference type="ARBA" id="ARBA00022908"/>
    </source>
</evidence>
<feature type="domain" description="Core-binding (CB)" evidence="6">
    <location>
        <begin position="54"/>
        <end position="133"/>
    </location>
</feature>
<dbReference type="PANTHER" id="PTHR30349">
    <property type="entry name" value="PHAGE INTEGRASE-RELATED"/>
    <property type="match status" value="1"/>
</dbReference>
<sequence length="329" mass="38005">MATIRKRGNSYRAEISKNGVRKSATFKTKSEANAWAVDEERKLADLAKGIAPDIIFRDVIERYQNEVSITKKGARNEIIRLNRFLRYDISNLYIRDLRKEDFEEWIRIRLTEVSDASVRRELVTISSVLTTAINKWGYISRHPMTGIEKPKNSAERKERYSEQDIKTILETARYCEDKLPITLKQRVAIAMLFAIETAMRAGEIASIKWDNVFLEKRIVHLPTTKNGHSRDVPLSQRAVALILKMKEVENGDLVFQTTPESLSTTFRVLKKECGLEHLHFHDTRREALTRLSKKVDVMTLAKISGHRDLRILQNTYYAPNMSEVANLLD</sequence>
<evidence type="ECO:0000313" key="7">
    <source>
        <dbReference type="EMBL" id="AAF68420.1"/>
    </source>
</evidence>
<dbReference type="PROSITE" id="PS51900">
    <property type="entry name" value="CB"/>
    <property type="match status" value="1"/>
</dbReference>
<accession>Q9L6A5</accession>
<dbReference type="AlphaFoldDB" id="Q9L6A5"/>
<dbReference type="PANTHER" id="PTHR30349:SF94">
    <property type="entry name" value="INTEGRASE_RECOMBINASE HI_1414-RELATED"/>
    <property type="match status" value="1"/>
</dbReference>
<evidence type="ECO:0000259" key="6">
    <source>
        <dbReference type="PROSITE" id="PS51900"/>
    </source>
</evidence>
<dbReference type="GO" id="GO:0006310">
    <property type="term" value="P:DNA recombination"/>
    <property type="evidence" value="ECO:0007669"/>
    <property type="project" value="UniProtKB-KW"/>
</dbReference>
<protein>
    <submittedName>
        <fullName evidence="7">Putative integrase/recombinase</fullName>
    </submittedName>
</protein>
<dbReference type="InterPro" id="IPR010998">
    <property type="entry name" value="Integrase_recombinase_N"/>
</dbReference>
<reference evidence="7" key="1">
    <citation type="submission" date="2000-02" db="EMBL/GenBank/DDBJ databases">
        <title>Identification of Pasteurella multocida virulence genes in a septicemic mouse model using signature-tagged mutagenesis.</title>
        <authorList>
            <person name="Fuller T.E."/>
            <person name="Kennedy M.J."/>
            <person name="Lowery D.E."/>
        </authorList>
    </citation>
    <scope>NUCLEOTIDE SEQUENCE</scope>
</reference>
<feature type="domain" description="Tyr recombinase" evidence="5">
    <location>
        <begin position="155"/>
        <end position="329"/>
    </location>
</feature>
<dbReference type="InterPro" id="IPR013762">
    <property type="entry name" value="Integrase-like_cat_sf"/>
</dbReference>